<feature type="compositionally biased region" description="Acidic residues" evidence="1">
    <location>
        <begin position="105"/>
        <end position="114"/>
    </location>
</feature>
<evidence type="ECO:0000313" key="3">
    <source>
        <dbReference type="EMBL" id="MBZ3884597.1"/>
    </source>
</evidence>
<dbReference type="InterPro" id="IPR009263">
    <property type="entry name" value="SERTA_dom"/>
</dbReference>
<feature type="compositionally biased region" description="Basic and acidic residues" evidence="1">
    <location>
        <begin position="295"/>
        <end position="305"/>
    </location>
</feature>
<feature type="region of interest" description="Disordered" evidence="1">
    <location>
        <begin position="227"/>
        <end position="251"/>
    </location>
</feature>
<feature type="region of interest" description="Disordered" evidence="1">
    <location>
        <begin position="287"/>
        <end position="308"/>
    </location>
</feature>
<reference evidence="3" key="1">
    <citation type="submission" date="2020-03" db="EMBL/GenBank/DDBJ databases">
        <title>Studies in the Genomics of Life Span.</title>
        <authorList>
            <person name="Glass D."/>
        </authorList>
    </citation>
    <scope>NUCLEOTIDE SEQUENCE</scope>
    <source>
        <strain evidence="3">SUZIE</strain>
        <tissue evidence="3">Muscle</tissue>
    </source>
</reference>
<name>A0AA41T5L3_SCICA</name>
<dbReference type="PROSITE" id="PS51053">
    <property type="entry name" value="SERTA"/>
    <property type="match status" value="1"/>
</dbReference>
<feature type="compositionally biased region" description="Gly residues" evidence="1">
    <location>
        <begin position="70"/>
        <end position="85"/>
    </location>
</feature>
<feature type="region of interest" description="Disordered" evidence="1">
    <location>
        <begin position="21"/>
        <end position="117"/>
    </location>
</feature>
<dbReference type="InterPro" id="IPR052262">
    <property type="entry name" value="E2F-SERTA_domain_protein"/>
</dbReference>
<feature type="domain" description="SERTA" evidence="2">
    <location>
        <begin position="136"/>
        <end position="183"/>
    </location>
</feature>
<dbReference type="PANTHER" id="PTHR16277:SF12">
    <property type="entry name" value="SERTA DOMAIN-CONTAINING PROTEIN 1"/>
    <property type="match status" value="1"/>
</dbReference>
<accession>A0AA41T5L3</accession>
<organism evidence="3 4">
    <name type="scientific">Sciurus carolinensis</name>
    <name type="common">Eastern gray squirrel</name>
    <dbReference type="NCBI Taxonomy" id="30640"/>
    <lineage>
        <taxon>Eukaryota</taxon>
        <taxon>Metazoa</taxon>
        <taxon>Chordata</taxon>
        <taxon>Craniata</taxon>
        <taxon>Vertebrata</taxon>
        <taxon>Euteleostomi</taxon>
        <taxon>Mammalia</taxon>
        <taxon>Eutheria</taxon>
        <taxon>Euarchontoglires</taxon>
        <taxon>Glires</taxon>
        <taxon>Rodentia</taxon>
        <taxon>Sciuromorpha</taxon>
        <taxon>Sciuridae</taxon>
        <taxon>Sciurinae</taxon>
        <taxon>Sciurini</taxon>
        <taxon>Sciurus</taxon>
    </lineage>
</organism>
<dbReference type="EMBL" id="JAATJV010394000">
    <property type="protein sequence ID" value="MBZ3884597.1"/>
    <property type="molecule type" value="Genomic_DNA"/>
</dbReference>
<protein>
    <submittedName>
        <fullName evidence="3">SERTA domain-containing protein 1</fullName>
    </submittedName>
</protein>
<evidence type="ECO:0000259" key="2">
    <source>
        <dbReference type="PROSITE" id="PS51053"/>
    </source>
</evidence>
<dbReference type="PANTHER" id="PTHR16277">
    <property type="entry name" value="CELL DIVISION CYCLE ASSOCIATED PROTEIN 4/SERTA DOMAIN-CONTAINING PROTEIN 2"/>
    <property type="match status" value="1"/>
</dbReference>
<evidence type="ECO:0000256" key="1">
    <source>
        <dbReference type="SAM" id="MobiDB-lite"/>
    </source>
</evidence>
<dbReference type="GO" id="GO:0005634">
    <property type="term" value="C:nucleus"/>
    <property type="evidence" value="ECO:0007669"/>
    <property type="project" value="TreeGrafter"/>
</dbReference>
<dbReference type="Proteomes" id="UP001166674">
    <property type="component" value="Unassembled WGS sequence"/>
</dbReference>
<dbReference type="Pfam" id="PF06031">
    <property type="entry name" value="SERTA"/>
    <property type="match status" value="1"/>
</dbReference>
<feature type="compositionally biased region" description="Basic residues" evidence="1">
    <location>
        <begin position="33"/>
        <end position="42"/>
    </location>
</feature>
<comment type="caution">
    <text evidence="3">The sequence shown here is derived from an EMBL/GenBank/DDBJ whole genome shotgun (WGS) entry which is preliminary data.</text>
</comment>
<proteinExistence type="predicted"/>
<dbReference type="AlphaFoldDB" id="A0AA41T5L3"/>
<keyword evidence="4" id="KW-1185">Reference proteome</keyword>
<feature type="compositionally biased region" description="Pro residues" evidence="1">
    <location>
        <begin position="50"/>
        <end position="65"/>
    </location>
</feature>
<feature type="compositionally biased region" description="Pro residues" evidence="1">
    <location>
        <begin position="230"/>
        <end position="241"/>
    </location>
</feature>
<gene>
    <name evidence="3" type="ORF">SUZIE_178735</name>
</gene>
<evidence type="ECO:0000313" key="4">
    <source>
        <dbReference type="Proteomes" id="UP001166674"/>
    </source>
</evidence>
<sequence length="334" mass="35518">MRIGAARIEMPGLETLGLLRAARPSRLGESRRSSRRGRRRRLPGSGCVTHPPPPPPLQEEPPPLPSGNEGRPGGRTAGWGLGLHGPGWQAGSTMLSKGLKRKREEEEEEEEEEKETLAVDAWWLDPGHPAVAQAPPTVASSSLFDLSVIKLHHSLRQSEPDLRHLVLVVNTLRRIQASMAPTAALPSVPNLHPTPSMDDNLVASSDAGLSASVASLLEDLSHIEDLSQAPQPPADEVPPGRPIGGAPPSLGALDLLGPATGCLLDDGLEGLFEDIDTSMYDSELWAPASEGFKPGPEDGPGKEEAPELDEAELDYLMDVLVGTQALERPPGPGR</sequence>